<evidence type="ECO:0000259" key="7">
    <source>
        <dbReference type="PROSITE" id="PS50405"/>
    </source>
</evidence>
<dbReference type="SUPFAM" id="SSF47616">
    <property type="entry name" value="GST C-terminal domain-like"/>
    <property type="match status" value="1"/>
</dbReference>
<evidence type="ECO:0000256" key="1">
    <source>
        <dbReference type="ARBA" id="ARBA00007409"/>
    </source>
</evidence>
<reference evidence="8" key="1">
    <citation type="journal article" date="2020" name="Phytopathology">
        <title>Genome Sequence Resources of Colletotrichum truncatum, C. plurivorum, C. musicola, and C. sojae: Four Species Pathogenic to Soybean (Glycine max).</title>
        <authorList>
            <person name="Rogerio F."/>
            <person name="Boufleur T.R."/>
            <person name="Ciampi-Guillardi M."/>
            <person name="Sukno S.A."/>
            <person name="Thon M.R."/>
            <person name="Massola Junior N.S."/>
            <person name="Baroncelli R."/>
        </authorList>
    </citation>
    <scope>NUCLEOTIDE SEQUENCE</scope>
    <source>
        <strain evidence="8">LFN00145</strain>
    </source>
</reference>
<dbReference type="InterPro" id="IPR004045">
    <property type="entry name" value="Glutathione_S-Trfase_N"/>
</dbReference>
<dbReference type="SFLD" id="SFLDS00019">
    <property type="entry name" value="Glutathione_Transferase_(cytos"/>
    <property type="match status" value="1"/>
</dbReference>
<proteinExistence type="inferred from homology"/>
<evidence type="ECO:0000256" key="5">
    <source>
        <dbReference type="RuleBase" id="RU003494"/>
    </source>
</evidence>
<keyword evidence="9" id="KW-1185">Reference proteome</keyword>
<comment type="similarity">
    <text evidence="1 5">Belongs to the GST superfamily.</text>
</comment>
<dbReference type="Proteomes" id="UP000654918">
    <property type="component" value="Unassembled WGS sequence"/>
</dbReference>
<accession>A0A8H6NDK6</accession>
<dbReference type="GO" id="GO:0004364">
    <property type="term" value="F:glutathione transferase activity"/>
    <property type="evidence" value="ECO:0007669"/>
    <property type="project" value="UniProtKB-EC"/>
</dbReference>
<sequence length="223" mass="25740">MPTQPIRLWMAGPKPRAGPNPWKVVFLLEELGLPYELKVIDFGKVKSPPLTDLNPNGRVPVIEDPNRDLVLWESGAVLTYLVQEYDKDHVLTYAGGNEVHHLNQWLFFQTSGQGPYYGQAAWFRILHPERVQSAIDRYDNEVQRILGVLDKALEGKEWLVGDKMTFADMAFVPYNSRVHIFFDCQPEDGLKRFPNVEAWNRRMTSRDSWKKVSELQSTVEINV</sequence>
<dbReference type="PANTHER" id="PTHR44051:SF20">
    <property type="entry name" value="GLUTATHIONE TRANSFERASE 1 (EUROFUNG)"/>
    <property type="match status" value="1"/>
</dbReference>
<dbReference type="Pfam" id="PF02798">
    <property type="entry name" value="GST_N"/>
    <property type="match status" value="1"/>
</dbReference>
<dbReference type="PROSITE" id="PS50405">
    <property type="entry name" value="GST_CTER"/>
    <property type="match status" value="1"/>
</dbReference>
<dbReference type="Gene3D" id="1.20.1050.130">
    <property type="match status" value="1"/>
</dbReference>
<dbReference type="SFLD" id="SFLDG00358">
    <property type="entry name" value="Main_(cytGST)"/>
    <property type="match status" value="1"/>
</dbReference>
<dbReference type="InterPro" id="IPR010987">
    <property type="entry name" value="Glutathione-S-Trfase_C-like"/>
</dbReference>
<dbReference type="CDD" id="cd03048">
    <property type="entry name" value="GST_N_Ure2p_like"/>
    <property type="match status" value="1"/>
</dbReference>
<dbReference type="InterPro" id="IPR040079">
    <property type="entry name" value="Glutathione_S-Trfase"/>
</dbReference>
<dbReference type="AlphaFoldDB" id="A0A8H6NDK6"/>
<dbReference type="PROSITE" id="PS50404">
    <property type="entry name" value="GST_NTER"/>
    <property type="match status" value="1"/>
</dbReference>
<dbReference type="EC" id="2.5.1.18" evidence="2"/>
<keyword evidence="3 8" id="KW-0808">Transferase</keyword>
<organism evidence="8 9">
    <name type="scientific">Colletotrichum plurivorum</name>
    <dbReference type="NCBI Taxonomy" id="2175906"/>
    <lineage>
        <taxon>Eukaryota</taxon>
        <taxon>Fungi</taxon>
        <taxon>Dikarya</taxon>
        <taxon>Ascomycota</taxon>
        <taxon>Pezizomycotina</taxon>
        <taxon>Sordariomycetes</taxon>
        <taxon>Hypocreomycetidae</taxon>
        <taxon>Glomerellales</taxon>
        <taxon>Glomerellaceae</taxon>
        <taxon>Colletotrichum</taxon>
        <taxon>Colletotrichum orchidearum species complex</taxon>
    </lineage>
</organism>
<dbReference type="SFLD" id="SFLDG01151">
    <property type="entry name" value="Main.2:_Nu-like"/>
    <property type="match status" value="1"/>
</dbReference>
<evidence type="ECO:0000256" key="3">
    <source>
        <dbReference type="ARBA" id="ARBA00022679"/>
    </source>
</evidence>
<evidence type="ECO:0000256" key="4">
    <source>
        <dbReference type="ARBA" id="ARBA00047960"/>
    </source>
</evidence>
<comment type="catalytic activity">
    <reaction evidence="4">
        <text>RX + glutathione = an S-substituted glutathione + a halide anion + H(+)</text>
        <dbReference type="Rhea" id="RHEA:16437"/>
        <dbReference type="ChEBI" id="CHEBI:15378"/>
        <dbReference type="ChEBI" id="CHEBI:16042"/>
        <dbReference type="ChEBI" id="CHEBI:17792"/>
        <dbReference type="ChEBI" id="CHEBI:57925"/>
        <dbReference type="ChEBI" id="CHEBI:90779"/>
        <dbReference type="EC" id="2.5.1.18"/>
    </reaction>
</comment>
<feature type="domain" description="GST C-terminal" evidence="7">
    <location>
        <begin position="95"/>
        <end position="223"/>
    </location>
</feature>
<dbReference type="InterPro" id="IPR036249">
    <property type="entry name" value="Thioredoxin-like_sf"/>
</dbReference>
<evidence type="ECO:0000259" key="6">
    <source>
        <dbReference type="PROSITE" id="PS50404"/>
    </source>
</evidence>
<dbReference type="PANTHER" id="PTHR44051">
    <property type="entry name" value="GLUTATHIONE S-TRANSFERASE-RELATED"/>
    <property type="match status" value="1"/>
</dbReference>
<protein>
    <recommendedName>
        <fullName evidence="2">glutathione transferase</fullName>
        <ecNumber evidence="2">2.5.1.18</ecNumber>
    </recommendedName>
</protein>
<dbReference type="SUPFAM" id="SSF52833">
    <property type="entry name" value="Thioredoxin-like"/>
    <property type="match status" value="1"/>
</dbReference>
<gene>
    <name evidence="8" type="ORF">CPLU01_08208</name>
</gene>
<dbReference type="Pfam" id="PF00043">
    <property type="entry name" value="GST_C"/>
    <property type="match status" value="1"/>
</dbReference>
<dbReference type="InterPro" id="IPR036282">
    <property type="entry name" value="Glutathione-S-Trfase_C_sf"/>
</dbReference>
<comment type="caution">
    <text evidence="8">The sequence shown here is derived from an EMBL/GenBank/DDBJ whole genome shotgun (WGS) entry which is preliminary data.</text>
</comment>
<dbReference type="EMBL" id="WIGO01000114">
    <property type="protein sequence ID" value="KAF6828978.1"/>
    <property type="molecule type" value="Genomic_DNA"/>
</dbReference>
<dbReference type="InterPro" id="IPR004046">
    <property type="entry name" value="GST_C"/>
</dbReference>
<feature type="domain" description="GST N-terminal" evidence="6">
    <location>
        <begin position="8"/>
        <end position="89"/>
    </location>
</feature>
<evidence type="ECO:0000256" key="2">
    <source>
        <dbReference type="ARBA" id="ARBA00012452"/>
    </source>
</evidence>
<name>A0A8H6NDK6_9PEZI</name>
<evidence type="ECO:0000313" key="8">
    <source>
        <dbReference type="EMBL" id="KAF6828978.1"/>
    </source>
</evidence>
<evidence type="ECO:0000313" key="9">
    <source>
        <dbReference type="Proteomes" id="UP000654918"/>
    </source>
</evidence>